<dbReference type="EnsemblPlants" id="TuG1812G0300002528.01.T01">
    <property type="protein sequence ID" value="TuG1812G0300002528.01.T01"/>
    <property type="gene ID" value="TuG1812G0300002528.01"/>
</dbReference>
<accession>A0A8R7PT20</accession>
<reference evidence="1" key="3">
    <citation type="submission" date="2022-06" db="UniProtKB">
        <authorList>
            <consortium name="EnsemblPlants"/>
        </authorList>
    </citation>
    <scope>IDENTIFICATION</scope>
</reference>
<dbReference type="Proteomes" id="UP000015106">
    <property type="component" value="Chromosome 3"/>
</dbReference>
<keyword evidence="2" id="KW-1185">Reference proteome</keyword>
<reference evidence="2" key="1">
    <citation type="journal article" date="2013" name="Nature">
        <title>Draft genome of the wheat A-genome progenitor Triticum urartu.</title>
        <authorList>
            <person name="Ling H.Q."/>
            <person name="Zhao S."/>
            <person name="Liu D."/>
            <person name="Wang J."/>
            <person name="Sun H."/>
            <person name="Zhang C."/>
            <person name="Fan H."/>
            <person name="Li D."/>
            <person name="Dong L."/>
            <person name="Tao Y."/>
            <person name="Gao C."/>
            <person name="Wu H."/>
            <person name="Li Y."/>
            <person name="Cui Y."/>
            <person name="Guo X."/>
            <person name="Zheng S."/>
            <person name="Wang B."/>
            <person name="Yu K."/>
            <person name="Liang Q."/>
            <person name="Yang W."/>
            <person name="Lou X."/>
            <person name="Chen J."/>
            <person name="Feng M."/>
            <person name="Jian J."/>
            <person name="Zhang X."/>
            <person name="Luo G."/>
            <person name="Jiang Y."/>
            <person name="Liu J."/>
            <person name="Wang Z."/>
            <person name="Sha Y."/>
            <person name="Zhang B."/>
            <person name="Wu H."/>
            <person name="Tang D."/>
            <person name="Shen Q."/>
            <person name="Xue P."/>
            <person name="Zou S."/>
            <person name="Wang X."/>
            <person name="Liu X."/>
            <person name="Wang F."/>
            <person name="Yang Y."/>
            <person name="An X."/>
            <person name="Dong Z."/>
            <person name="Zhang K."/>
            <person name="Zhang X."/>
            <person name="Luo M.C."/>
            <person name="Dvorak J."/>
            <person name="Tong Y."/>
            <person name="Wang J."/>
            <person name="Yang H."/>
            <person name="Li Z."/>
            <person name="Wang D."/>
            <person name="Zhang A."/>
            <person name="Wang J."/>
        </authorList>
    </citation>
    <scope>NUCLEOTIDE SEQUENCE</scope>
    <source>
        <strain evidence="2">cv. G1812</strain>
    </source>
</reference>
<proteinExistence type="predicted"/>
<dbReference type="Gramene" id="TuG1812G0300002528.01.T01">
    <property type="protein sequence ID" value="TuG1812G0300002528.01.T01"/>
    <property type="gene ID" value="TuG1812G0300002528.01"/>
</dbReference>
<organism evidence="1 2">
    <name type="scientific">Triticum urartu</name>
    <name type="common">Red wild einkorn</name>
    <name type="synonym">Crithodium urartu</name>
    <dbReference type="NCBI Taxonomy" id="4572"/>
    <lineage>
        <taxon>Eukaryota</taxon>
        <taxon>Viridiplantae</taxon>
        <taxon>Streptophyta</taxon>
        <taxon>Embryophyta</taxon>
        <taxon>Tracheophyta</taxon>
        <taxon>Spermatophyta</taxon>
        <taxon>Magnoliopsida</taxon>
        <taxon>Liliopsida</taxon>
        <taxon>Poales</taxon>
        <taxon>Poaceae</taxon>
        <taxon>BOP clade</taxon>
        <taxon>Pooideae</taxon>
        <taxon>Triticodae</taxon>
        <taxon>Triticeae</taxon>
        <taxon>Triticinae</taxon>
        <taxon>Triticum</taxon>
    </lineage>
</organism>
<name>A0A8R7PT20_TRIUA</name>
<evidence type="ECO:0000313" key="1">
    <source>
        <dbReference type="EnsemblPlants" id="TuG1812G0300002528.01.T01"/>
    </source>
</evidence>
<evidence type="ECO:0000313" key="2">
    <source>
        <dbReference type="Proteomes" id="UP000015106"/>
    </source>
</evidence>
<sequence length="80" mass="9397">MFPNNRMMHDGYHTNSWPGHTKVVGRYVQPLTRRLSDQMRRLCECVRLQKLDCSKSMLLALKPKRLLAKLDLLGDCKINR</sequence>
<protein>
    <submittedName>
        <fullName evidence="1">Uncharacterized protein</fullName>
    </submittedName>
</protein>
<reference evidence="1" key="2">
    <citation type="submission" date="2018-03" db="EMBL/GenBank/DDBJ databases">
        <title>The Triticum urartu genome reveals the dynamic nature of wheat genome evolution.</title>
        <authorList>
            <person name="Ling H."/>
            <person name="Ma B."/>
            <person name="Shi X."/>
            <person name="Liu H."/>
            <person name="Dong L."/>
            <person name="Sun H."/>
            <person name="Cao Y."/>
            <person name="Gao Q."/>
            <person name="Zheng S."/>
            <person name="Li Y."/>
            <person name="Yu Y."/>
            <person name="Du H."/>
            <person name="Qi M."/>
            <person name="Li Y."/>
            <person name="Yu H."/>
            <person name="Cui Y."/>
            <person name="Wang N."/>
            <person name="Chen C."/>
            <person name="Wu H."/>
            <person name="Zhao Y."/>
            <person name="Zhang J."/>
            <person name="Li Y."/>
            <person name="Zhou W."/>
            <person name="Zhang B."/>
            <person name="Hu W."/>
            <person name="Eijk M."/>
            <person name="Tang J."/>
            <person name="Witsenboer H."/>
            <person name="Zhao S."/>
            <person name="Li Z."/>
            <person name="Zhang A."/>
            <person name="Wang D."/>
            <person name="Liang C."/>
        </authorList>
    </citation>
    <scope>NUCLEOTIDE SEQUENCE [LARGE SCALE GENOMIC DNA]</scope>
    <source>
        <strain evidence="1">cv. G1812</strain>
    </source>
</reference>
<dbReference type="AlphaFoldDB" id="A0A8R7PT20"/>